<name>A0A7J5B5P6_9MICO</name>
<accession>A0A7J5B5P6</accession>
<dbReference type="AlphaFoldDB" id="A0A7J5B5P6"/>
<reference evidence="2 3" key="1">
    <citation type="submission" date="2019-09" db="EMBL/GenBank/DDBJ databases">
        <title>Phylogeny of genus Pseudoclavibacter and closely related genus.</title>
        <authorList>
            <person name="Li Y."/>
        </authorList>
    </citation>
    <scope>NUCLEOTIDE SEQUENCE [LARGE SCALE GENOMIC DNA]</scope>
    <source>
        <strain evidence="2 3">THG-MD12</strain>
    </source>
</reference>
<evidence type="ECO:0000313" key="2">
    <source>
        <dbReference type="EMBL" id="KAB1639433.1"/>
    </source>
</evidence>
<dbReference type="OrthoDB" id="5119511at2"/>
<keyword evidence="3" id="KW-1185">Reference proteome</keyword>
<sequence>MDQLHYAGGVYFTSTRIAKELVEYAAALAAVQQAGIVEIPVRHADGSDNMLSVLVGPSSQIATETVTSEVPEFDDSEALATFQRLRAELAEEHGAPEALVEEGSSNDPRVPHPDWLDEL</sequence>
<dbReference type="Proteomes" id="UP000490386">
    <property type="component" value="Unassembled WGS sequence"/>
</dbReference>
<feature type="compositionally biased region" description="Basic and acidic residues" evidence="1">
    <location>
        <begin position="109"/>
        <end position="119"/>
    </location>
</feature>
<evidence type="ECO:0000256" key="1">
    <source>
        <dbReference type="SAM" id="MobiDB-lite"/>
    </source>
</evidence>
<dbReference type="RefSeq" id="WP_151422465.1">
    <property type="nucleotide sequence ID" value="NZ_WBJX01000001.1"/>
</dbReference>
<comment type="caution">
    <text evidence="2">The sequence shown here is derived from an EMBL/GenBank/DDBJ whole genome shotgun (WGS) entry which is preliminary data.</text>
</comment>
<evidence type="ECO:0000313" key="3">
    <source>
        <dbReference type="Proteomes" id="UP000490386"/>
    </source>
</evidence>
<protein>
    <submittedName>
        <fullName evidence="2">Uncharacterized protein</fullName>
    </submittedName>
</protein>
<dbReference type="EMBL" id="WBJX01000001">
    <property type="protein sequence ID" value="KAB1639433.1"/>
    <property type="molecule type" value="Genomic_DNA"/>
</dbReference>
<proteinExistence type="predicted"/>
<gene>
    <name evidence="2" type="ORF">F8O03_03605</name>
</gene>
<feature type="region of interest" description="Disordered" evidence="1">
    <location>
        <begin position="92"/>
        <end position="119"/>
    </location>
</feature>
<organism evidence="2 3">
    <name type="scientific">Pseudoclavibacter terrae</name>
    <dbReference type="NCBI Taxonomy" id="1530195"/>
    <lineage>
        <taxon>Bacteria</taxon>
        <taxon>Bacillati</taxon>
        <taxon>Actinomycetota</taxon>
        <taxon>Actinomycetes</taxon>
        <taxon>Micrococcales</taxon>
        <taxon>Microbacteriaceae</taxon>
        <taxon>Pseudoclavibacter</taxon>
    </lineage>
</organism>